<dbReference type="Pfam" id="PF00512">
    <property type="entry name" value="HisKA"/>
    <property type="match status" value="1"/>
</dbReference>
<dbReference type="FunFam" id="3.30.565.10:FF:000006">
    <property type="entry name" value="Sensor histidine kinase WalK"/>
    <property type="match status" value="1"/>
</dbReference>
<name>A0A1W2C426_9BACT</name>
<evidence type="ECO:0000256" key="1">
    <source>
        <dbReference type="ARBA" id="ARBA00000085"/>
    </source>
</evidence>
<evidence type="ECO:0000256" key="6">
    <source>
        <dbReference type="ARBA" id="ARBA00022692"/>
    </source>
</evidence>
<dbReference type="Gene3D" id="6.10.340.10">
    <property type="match status" value="1"/>
</dbReference>
<feature type="transmembrane region" description="Helical" evidence="11">
    <location>
        <begin position="165"/>
        <end position="187"/>
    </location>
</feature>
<dbReference type="GO" id="GO:0005886">
    <property type="term" value="C:plasma membrane"/>
    <property type="evidence" value="ECO:0007669"/>
    <property type="project" value="TreeGrafter"/>
</dbReference>
<dbReference type="PROSITE" id="PS50885">
    <property type="entry name" value="HAMP"/>
    <property type="match status" value="1"/>
</dbReference>
<keyword evidence="15" id="KW-1185">Reference proteome</keyword>
<feature type="domain" description="HAMP" evidence="13">
    <location>
        <begin position="190"/>
        <end position="243"/>
    </location>
</feature>
<dbReference type="CDD" id="cd00075">
    <property type="entry name" value="HATPase"/>
    <property type="match status" value="1"/>
</dbReference>
<dbReference type="EMBL" id="FWXY01000010">
    <property type="protein sequence ID" value="SMC79856.1"/>
    <property type="molecule type" value="Genomic_DNA"/>
</dbReference>
<dbReference type="SMART" id="SM00388">
    <property type="entry name" value="HisKA"/>
    <property type="match status" value="1"/>
</dbReference>
<dbReference type="PANTHER" id="PTHR45436:SF8">
    <property type="entry name" value="HISTIDINE KINASE"/>
    <property type="match status" value="1"/>
</dbReference>
<dbReference type="InterPro" id="IPR003661">
    <property type="entry name" value="HisK_dim/P_dom"/>
</dbReference>
<keyword evidence="10 11" id="KW-0472">Membrane</keyword>
<keyword evidence="6 11" id="KW-0812">Transmembrane</keyword>
<dbReference type="SMART" id="SM00387">
    <property type="entry name" value="HATPase_c"/>
    <property type="match status" value="1"/>
</dbReference>
<dbReference type="Gene3D" id="1.10.287.130">
    <property type="match status" value="1"/>
</dbReference>
<dbReference type="Proteomes" id="UP000192418">
    <property type="component" value="Unassembled WGS sequence"/>
</dbReference>
<dbReference type="Gene3D" id="3.30.565.10">
    <property type="entry name" value="Histidine kinase-like ATPase, C-terminal domain"/>
    <property type="match status" value="1"/>
</dbReference>
<dbReference type="EC" id="2.7.13.3" evidence="3"/>
<dbReference type="GO" id="GO:0000155">
    <property type="term" value="F:phosphorelay sensor kinase activity"/>
    <property type="evidence" value="ECO:0007669"/>
    <property type="project" value="InterPro"/>
</dbReference>
<feature type="transmembrane region" description="Helical" evidence="11">
    <location>
        <begin position="16"/>
        <end position="37"/>
    </location>
</feature>
<dbReference type="PROSITE" id="PS51257">
    <property type="entry name" value="PROKAR_LIPOPROTEIN"/>
    <property type="match status" value="1"/>
</dbReference>
<dbReference type="RefSeq" id="WP_084069332.1">
    <property type="nucleotide sequence ID" value="NZ_FWXY01000010.1"/>
</dbReference>
<dbReference type="CDD" id="cd06225">
    <property type="entry name" value="HAMP"/>
    <property type="match status" value="1"/>
</dbReference>
<dbReference type="SUPFAM" id="SSF47384">
    <property type="entry name" value="Homodimeric domain of signal transducing histidine kinase"/>
    <property type="match status" value="1"/>
</dbReference>
<evidence type="ECO:0000313" key="14">
    <source>
        <dbReference type="EMBL" id="SMC79856.1"/>
    </source>
</evidence>
<dbReference type="OrthoDB" id="9815202at2"/>
<evidence type="ECO:0000256" key="7">
    <source>
        <dbReference type="ARBA" id="ARBA00022777"/>
    </source>
</evidence>
<dbReference type="InterPro" id="IPR050428">
    <property type="entry name" value="TCS_sensor_his_kinase"/>
</dbReference>
<evidence type="ECO:0000256" key="11">
    <source>
        <dbReference type="SAM" id="Phobius"/>
    </source>
</evidence>
<dbReference type="Pfam" id="PF02518">
    <property type="entry name" value="HATPase_c"/>
    <property type="match status" value="1"/>
</dbReference>
<sequence>MRFPRLFHTLAFRLTLWYAGIFVVSSCVSFMLFYLLVSRTIVNHMDGELEGIAARFSTVLSVQGLPGIKRLAALEARAAGEKKVFFRLLYPDGEVFASSYMAYWERIPISQKTLGELLNRKKNMYDTVTVGDGAYSVRVLYHLVGSGVVLQTGLAMEAYSGFFNAFGRVFVAAMALVVLLAVVPGWFMARKALGGVAAVTRTAAVISGDSLSRRVPVTGHQDELDQLATTFNGMLDRIETLVTSIREMGDNIAHDLKGPVTRIRGLAEVTLVNGKGIDEYQAMAGSTIEEADRLLSMINTMLVISRTDSGQGEFSMESLDLSQLVEEACQLFYPLAEDGNVVLKNMVQGPFRVQVDRGMMQRCLSNIMDNAIKYTNAGGSVAVTAAPGVDGMVALSVEDSGVGIETENMDRVFERFFRADASRSCRGTGLGLSLARSLARGHGGDVTVKSVPGRGSVFTIYLPLHEENITKW</sequence>
<evidence type="ECO:0000256" key="2">
    <source>
        <dbReference type="ARBA" id="ARBA00004370"/>
    </source>
</evidence>
<keyword evidence="7 14" id="KW-0418">Kinase</keyword>
<dbReference type="CDD" id="cd00082">
    <property type="entry name" value="HisKA"/>
    <property type="match status" value="1"/>
</dbReference>
<dbReference type="InterPro" id="IPR005467">
    <property type="entry name" value="His_kinase_dom"/>
</dbReference>
<evidence type="ECO:0000313" key="15">
    <source>
        <dbReference type="Proteomes" id="UP000192418"/>
    </source>
</evidence>
<proteinExistence type="predicted"/>
<evidence type="ECO:0000256" key="10">
    <source>
        <dbReference type="ARBA" id="ARBA00023136"/>
    </source>
</evidence>
<feature type="domain" description="Histidine kinase" evidence="12">
    <location>
        <begin position="251"/>
        <end position="466"/>
    </location>
</feature>
<keyword evidence="9" id="KW-0902">Two-component regulatory system</keyword>
<evidence type="ECO:0000259" key="12">
    <source>
        <dbReference type="PROSITE" id="PS50109"/>
    </source>
</evidence>
<dbReference type="STRING" id="1121400.SAMN02746065_110124"/>
<dbReference type="SUPFAM" id="SSF158472">
    <property type="entry name" value="HAMP domain-like"/>
    <property type="match status" value="1"/>
</dbReference>
<evidence type="ECO:0000256" key="5">
    <source>
        <dbReference type="ARBA" id="ARBA00022679"/>
    </source>
</evidence>
<dbReference type="Pfam" id="PF00672">
    <property type="entry name" value="HAMP"/>
    <property type="match status" value="1"/>
</dbReference>
<dbReference type="AlphaFoldDB" id="A0A1W2C426"/>
<dbReference type="InterPro" id="IPR036097">
    <property type="entry name" value="HisK_dim/P_sf"/>
</dbReference>
<dbReference type="SMART" id="SM00304">
    <property type="entry name" value="HAMP"/>
    <property type="match status" value="1"/>
</dbReference>
<evidence type="ECO:0000256" key="4">
    <source>
        <dbReference type="ARBA" id="ARBA00022553"/>
    </source>
</evidence>
<dbReference type="InterPro" id="IPR036890">
    <property type="entry name" value="HATPase_C_sf"/>
</dbReference>
<comment type="catalytic activity">
    <reaction evidence="1">
        <text>ATP + protein L-histidine = ADP + protein N-phospho-L-histidine.</text>
        <dbReference type="EC" id="2.7.13.3"/>
    </reaction>
</comment>
<keyword evidence="4" id="KW-0597">Phosphoprotein</keyword>
<dbReference type="InterPro" id="IPR003660">
    <property type="entry name" value="HAMP_dom"/>
</dbReference>
<comment type="subcellular location">
    <subcellularLocation>
        <location evidence="2">Membrane</location>
    </subcellularLocation>
</comment>
<accession>A0A1W2C426</accession>
<evidence type="ECO:0000259" key="13">
    <source>
        <dbReference type="PROSITE" id="PS50885"/>
    </source>
</evidence>
<reference evidence="14 15" key="1">
    <citation type="submission" date="2017-04" db="EMBL/GenBank/DDBJ databases">
        <authorList>
            <person name="Afonso C.L."/>
            <person name="Miller P.J."/>
            <person name="Scott M.A."/>
            <person name="Spackman E."/>
            <person name="Goraichik I."/>
            <person name="Dimitrov K.M."/>
            <person name="Suarez D.L."/>
            <person name="Swayne D.E."/>
        </authorList>
    </citation>
    <scope>NUCLEOTIDE SEQUENCE [LARGE SCALE GENOMIC DNA]</scope>
    <source>
        <strain evidence="14 15">DSM 3385</strain>
    </source>
</reference>
<dbReference type="PROSITE" id="PS50109">
    <property type="entry name" value="HIS_KIN"/>
    <property type="match status" value="1"/>
</dbReference>
<evidence type="ECO:0000256" key="3">
    <source>
        <dbReference type="ARBA" id="ARBA00012438"/>
    </source>
</evidence>
<evidence type="ECO:0000256" key="8">
    <source>
        <dbReference type="ARBA" id="ARBA00022989"/>
    </source>
</evidence>
<dbReference type="PANTHER" id="PTHR45436">
    <property type="entry name" value="SENSOR HISTIDINE KINASE YKOH"/>
    <property type="match status" value="1"/>
</dbReference>
<dbReference type="SUPFAM" id="SSF55874">
    <property type="entry name" value="ATPase domain of HSP90 chaperone/DNA topoisomerase II/histidine kinase"/>
    <property type="match status" value="1"/>
</dbReference>
<evidence type="ECO:0000256" key="9">
    <source>
        <dbReference type="ARBA" id="ARBA00023012"/>
    </source>
</evidence>
<keyword evidence="8 11" id="KW-1133">Transmembrane helix</keyword>
<organism evidence="14 15">
    <name type="scientific">Desulfocicer vacuolatum DSM 3385</name>
    <dbReference type="NCBI Taxonomy" id="1121400"/>
    <lineage>
        <taxon>Bacteria</taxon>
        <taxon>Pseudomonadati</taxon>
        <taxon>Thermodesulfobacteriota</taxon>
        <taxon>Desulfobacteria</taxon>
        <taxon>Desulfobacterales</taxon>
        <taxon>Desulfobacteraceae</taxon>
        <taxon>Desulfocicer</taxon>
    </lineage>
</organism>
<dbReference type="InterPro" id="IPR003594">
    <property type="entry name" value="HATPase_dom"/>
</dbReference>
<dbReference type="InterPro" id="IPR004358">
    <property type="entry name" value="Sig_transdc_His_kin-like_C"/>
</dbReference>
<keyword evidence="5" id="KW-0808">Transferase</keyword>
<gene>
    <name evidence="14" type="ORF">SAMN02746065_110124</name>
</gene>
<protein>
    <recommendedName>
        <fullName evidence="3">histidine kinase</fullName>
        <ecNumber evidence="3">2.7.13.3</ecNumber>
    </recommendedName>
</protein>
<dbReference type="PRINTS" id="PR00344">
    <property type="entry name" value="BCTRLSENSOR"/>
</dbReference>